<accession>A0AA39U215</accession>
<dbReference type="Proteomes" id="UP001175227">
    <property type="component" value="Unassembled WGS sequence"/>
</dbReference>
<evidence type="ECO:0000313" key="1">
    <source>
        <dbReference type="EMBL" id="KAK0472633.1"/>
    </source>
</evidence>
<dbReference type="EMBL" id="JAUEPR010000039">
    <property type="protein sequence ID" value="KAK0472633.1"/>
    <property type="molecule type" value="Genomic_DNA"/>
</dbReference>
<protein>
    <submittedName>
        <fullName evidence="1">Uncharacterized protein</fullName>
    </submittedName>
</protein>
<keyword evidence="2" id="KW-1185">Reference proteome</keyword>
<dbReference type="AlphaFoldDB" id="A0AA39U215"/>
<name>A0AA39U215_9AGAR</name>
<organism evidence="1 2">
    <name type="scientific">Armillaria novae-zelandiae</name>
    <dbReference type="NCBI Taxonomy" id="153914"/>
    <lineage>
        <taxon>Eukaryota</taxon>
        <taxon>Fungi</taxon>
        <taxon>Dikarya</taxon>
        <taxon>Basidiomycota</taxon>
        <taxon>Agaricomycotina</taxon>
        <taxon>Agaricomycetes</taxon>
        <taxon>Agaricomycetidae</taxon>
        <taxon>Agaricales</taxon>
        <taxon>Marasmiineae</taxon>
        <taxon>Physalacriaceae</taxon>
        <taxon>Armillaria</taxon>
    </lineage>
</organism>
<proteinExistence type="predicted"/>
<comment type="caution">
    <text evidence="1">The sequence shown here is derived from an EMBL/GenBank/DDBJ whole genome shotgun (WGS) entry which is preliminary data.</text>
</comment>
<evidence type="ECO:0000313" key="2">
    <source>
        <dbReference type="Proteomes" id="UP001175227"/>
    </source>
</evidence>
<sequence>MHTRQFNVIQLQYLESIFERVQTQELANADLCSYFDASMKVPPIGNFSDVDGYGGFIPGERYLAAMLNKAVKLDEADANQHTSSLEPDQLAIDDSHKVNKHIGKVEGINVFGAMWTCMTSHYIWSQALTLTKAHEECIGPLTGISESAK</sequence>
<reference evidence="1" key="1">
    <citation type="submission" date="2023-06" db="EMBL/GenBank/DDBJ databases">
        <authorList>
            <consortium name="Lawrence Berkeley National Laboratory"/>
            <person name="Ahrendt S."/>
            <person name="Sahu N."/>
            <person name="Indic B."/>
            <person name="Wong-Bajracharya J."/>
            <person name="Merenyi Z."/>
            <person name="Ke H.-M."/>
            <person name="Monk M."/>
            <person name="Kocsube S."/>
            <person name="Drula E."/>
            <person name="Lipzen A."/>
            <person name="Balint B."/>
            <person name="Henrissat B."/>
            <person name="Andreopoulos B."/>
            <person name="Martin F.M."/>
            <person name="Harder C.B."/>
            <person name="Rigling D."/>
            <person name="Ford K.L."/>
            <person name="Foster G.D."/>
            <person name="Pangilinan J."/>
            <person name="Papanicolaou A."/>
            <person name="Barry K."/>
            <person name="LaButti K."/>
            <person name="Viragh M."/>
            <person name="Koriabine M."/>
            <person name="Yan M."/>
            <person name="Riley R."/>
            <person name="Champramary S."/>
            <person name="Plett K.L."/>
            <person name="Tsai I.J."/>
            <person name="Slot J."/>
            <person name="Sipos G."/>
            <person name="Plett J."/>
            <person name="Nagy L.G."/>
            <person name="Grigoriev I.V."/>
        </authorList>
    </citation>
    <scope>NUCLEOTIDE SEQUENCE</scope>
    <source>
        <strain evidence="1">ICMP 16352</strain>
    </source>
</reference>
<gene>
    <name evidence="1" type="ORF">IW261DRAFT_1570717</name>
</gene>